<dbReference type="SUPFAM" id="SSF81301">
    <property type="entry name" value="Nucleotidyltransferase"/>
    <property type="match status" value="1"/>
</dbReference>
<comment type="similarity">
    <text evidence="9">Belongs to the MntA antitoxin family.</text>
</comment>
<dbReference type="AlphaFoldDB" id="A0A2M7T6S3"/>
<dbReference type="EMBL" id="PFNG01000194">
    <property type="protein sequence ID" value="PIZ36623.1"/>
    <property type="molecule type" value="Genomic_DNA"/>
</dbReference>
<dbReference type="InterPro" id="IPR052038">
    <property type="entry name" value="Type-VII_TA_antitoxin"/>
</dbReference>
<keyword evidence="6" id="KW-0547">Nucleotide-binding</keyword>
<evidence type="ECO:0000256" key="3">
    <source>
        <dbReference type="ARBA" id="ARBA00022679"/>
    </source>
</evidence>
<dbReference type="PANTHER" id="PTHR33571:SF19">
    <property type="entry name" value="PROTEIN ADENYLYLTRANSFERASE MJ0128-RELATED"/>
    <property type="match status" value="1"/>
</dbReference>
<evidence type="ECO:0000256" key="7">
    <source>
        <dbReference type="ARBA" id="ARBA00022840"/>
    </source>
</evidence>
<comment type="caution">
    <text evidence="11">The sequence shown here is derived from an EMBL/GenBank/DDBJ whole genome shotgun (WGS) entry which is preliminary data.</text>
</comment>
<dbReference type="RefSeq" id="WP_286678686.1">
    <property type="nucleotide sequence ID" value="NZ_MNXI01000098.1"/>
</dbReference>
<evidence type="ECO:0000313" key="11">
    <source>
        <dbReference type="EMBL" id="PIZ36623.1"/>
    </source>
</evidence>
<dbReference type="InterPro" id="IPR043519">
    <property type="entry name" value="NT_sf"/>
</dbReference>
<proteinExistence type="inferred from homology"/>
<keyword evidence="8" id="KW-0460">Magnesium</keyword>
<sequence length="106" mass="12250">MTKAVRFRKTIQLEQIIKKLREHLPYLQKHYSVKTLGVFGSYARGEQKPASDIDILVEFNQAPSLFKYIELENHISELLGIKVDLVMKSSLKPRIGQRILSEVVQI</sequence>
<protein>
    <submittedName>
        <fullName evidence="11">DNA polymerase III subunit beta</fullName>
    </submittedName>
</protein>
<evidence type="ECO:0000256" key="1">
    <source>
        <dbReference type="ARBA" id="ARBA00001946"/>
    </source>
</evidence>
<keyword evidence="4" id="KW-0548">Nucleotidyltransferase</keyword>
<dbReference type="GO" id="GO:0016779">
    <property type="term" value="F:nucleotidyltransferase activity"/>
    <property type="evidence" value="ECO:0007669"/>
    <property type="project" value="UniProtKB-KW"/>
</dbReference>
<evidence type="ECO:0000256" key="9">
    <source>
        <dbReference type="ARBA" id="ARBA00038276"/>
    </source>
</evidence>
<accession>A0A2M7T6S3</accession>
<organism evidence="11 12">
    <name type="scientific">Candidatus Aquicultor secundus</name>
    <dbReference type="NCBI Taxonomy" id="1973895"/>
    <lineage>
        <taxon>Bacteria</taxon>
        <taxon>Bacillati</taxon>
        <taxon>Actinomycetota</taxon>
        <taxon>Candidatus Aquicultoria</taxon>
        <taxon>Candidatus Aquicultorales</taxon>
        <taxon>Candidatus Aquicultoraceae</taxon>
        <taxon>Candidatus Aquicultor</taxon>
    </lineage>
</organism>
<dbReference type="GO" id="GO:0005524">
    <property type="term" value="F:ATP binding"/>
    <property type="evidence" value="ECO:0007669"/>
    <property type="project" value="UniProtKB-KW"/>
</dbReference>
<dbReference type="Gene3D" id="3.30.460.10">
    <property type="entry name" value="Beta Polymerase, domain 2"/>
    <property type="match status" value="1"/>
</dbReference>
<evidence type="ECO:0000256" key="2">
    <source>
        <dbReference type="ARBA" id="ARBA00022649"/>
    </source>
</evidence>
<keyword evidence="3" id="KW-0808">Transferase</keyword>
<evidence type="ECO:0000256" key="6">
    <source>
        <dbReference type="ARBA" id="ARBA00022741"/>
    </source>
</evidence>
<evidence type="ECO:0000256" key="8">
    <source>
        <dbReference type="ARBA" id="ARBA00022842"/>
    </source>
</evidence>
<dbReference type="Proteomes" id="UP000230956">
    <property type="component" value="Unassembled WGS sequence"/>
</dbReference>
<feature type="domain" description="Polymerase nucleotidyl transferase" evidence="10">
    <location>
        <begin position="20"/>
        <end position="102"/>
    </location>
</feature>
<dbReference type="GO" id="GO:0046872">
    <property type="term" value="F:metal ion binding"/>
    <property type="evidence" value="ECO:0007669"/>
    <property type="project" value="UniProtKB-KW"/>
</dbReference>
<dbReference type="InterPro" id="IPR002934">
    <property type="entry name" value="Polymerase_NTP_transf_dom"/>
</dbReference>
<evidence type="ECO:0000313" key="12">
    <source>
        <dbReference type="Proteomes" id="UP000230956"/>
    </source>
</evidence>
<dbReference type="PANTHER" id="PTHR33571">
    <property type="entry name" value="SSL8005 PROTEIN"/>
    <property type="match status" value="1"/>
</dbReference>
<keyword evidence="7" id="KW-0067">ATP-binding</keyword>
<dbReference type="Pfam" id="PF01909">
    <property type="entry name" value="NTP_transf_2"/>
    <property type="match status" value="1"/>
</dbReference>
<name>A0A2M7T6S3_9ACTN</name>
<reference evidence="12" key="1">
    <citation type="submission" date="2017-09" db="EMBL/GenBank/DDBJ databases">
        <title>Depth-based differentiation of microbial function through sediment-hosted aquifers and enrichment of novel symbionts in the deep terrestrial subsurface.</title>
        <authorList>
            <person name="Probst A.J."/>
            <person name="Ladd B."/>
            <person name="Jarett J.K."/>
            <person name="Geller-Mcgrath D.E."/>
            <person name="Sieber C.M.K."/>
            <person name="Emerson J.B."/>
            <person name="Anantharaman K."/>
            <person name="Thomas B.C."/>
            <person name="Malmstrom R."/>
            <person name="Stieglmeier M."/>
            <person name="Klingl A."/>
            <person name="Woyke T."/>
            <person name="Ryan C.M."/>
            <person name="Banfield J.F."/>
        </authorList>
    </citation>
    <scope>NUCLEOTIDE SEQUENCE [LARGE SCALE GENOMIC DNA]</scope>
</reference>
<evidence type="ECO:0000256" key="4">
    <source>
        <dbReference type="ARBA" id="ARBA00022695"/>
    </source>
</evidence>
<evidence type="ECO:0000259" key="10">
    <source>
        <dbReference type="Pfam" id="PF01909"/>
    </source>
</evidence>
<gene>
    <name evidence="11" type="ORF">COY37_08210</name>
</gene>
<comment type="cofactor">
    <cofactor evidence="1">
        <name>Mg(2+)</name>
        <dbReference type="ChEBI" id="CHEBI:18420"/>
    </cofactor>
</comment>
<evidence type="ECO:0000256" key="5">
    <source>
        <dbReference type="ARBA" id="ARBA00022723"/>
    </source>
</evidence>
<dbReference type="CDD" id="cd05403">
    <property type="entry name" value="NT_KNTase_like"/>
    <property type="match status" value="1"/>
</dbReference>
<keyword evidence="2" id="KW-1277">Toxin-antitoxin system</keyword>
<keyword evidence="5" id="KW-0479">Metal-binding</keyword>